<dbReference type="AlphaFoldDB" id="Q2GPP0"/>
<dbReference type="InParanoid" id="Q2GPP0"/>
<organism evidence="2 3">
    <name type="scientific">Chaetomium globosum (strain ATCC 6205 / CBS 148.51 / DSM 1962 / NBRC 6347 / NRRL 1970)</name>
    <name type="common">Soil fungus</name>
    <dbReference type="NCBI Taxonomy" id="306901"/>
    <lineage>
        <taxon>Eukaryota</taxon>
        <taxon>Fungi</taxon>
        <taxon>Dikarya</taxon>
        <taxon>Ascomycota</taxon>
        <taxon>Pezizomycotina</taxon>
        <taxon>Sordariomycetes</taxon>
        <taxon>Sordariomycetidae</taxon>
        <taxon>Sordariales</taxon>
        <taxon>Chaetomiaceae</taxon>
        <taxon>Chaetomium</taxon>
    </lineage>
</organism>
<dbReference type="Proteomes" id="UP000001056">
    <property type="component" value="Unassembled WGS sequence"/>
</dbReference>
<feature type="chain" id="PRO_5004208462" description="Infection structure specific protein" evidence="1">
    <location>
        <begin position="20"/>
        <end position="209"/>
    </location>
</feature>
<keyword evidence="3" id="KW-1185">Reference proteome</keyword>
<feature type="signal peptide" evidence="1">
    <location>
        <begin position="1"/>
        <end position="19"/>
    </location>
</feature>
<evidence type="ECO:0000256" key="1">
    <source>
        <dbReference type="SAM" id="SignalP"/>
    </source>
</evidence>
<dbReference type="eggNOG" id="ENOG502RPMW">
    <property type="taxonomic scope" value="Eukaryota"/>
</dbReference>
<evidence type="ECO:0000313" key="3">
    <source>
        <dbReference type="Proteomes" id="UP000001056"/>
    </source>
</evidence>
<gene>
    <name evidence="2" type="ORF">CHGG_10064</name>
</gene>
<evidence type="ECO:0000313" key="2">
    <source>
        <dbReference type="EMBL" id="EAQ83660.1"/>
    </source>
</evidence>
<dbReference type="GeneID" id="4396584"/>
<dbReference type="VEuPathDB" id="FungiDB:CHGG_10064"/>
<dbReference type="OrthoDB" id="4582255at2759"/>
<dbReference type="EMBL" id="CH408035">
    <property type="protein sequence ID" value="EAQ83660.1"/>
    <property type="molecule type" value="Genomic_DNA"/>
</dbReference>
<protein>
    <recommendedName>
        <fullName evidence="4">Infection structure specific protein</fullName>
    </recommendedName>
</protein>
<dbReference type="OMA" id="HTTFILP"/>
<evidence type="ECO:0008006" key="4">
    <source>
        <dbReference type="Google" id="ProtNLM"/>
    </source>
</evidence>
<name>Q2GPP0_CHAGB</name>
<dbReference type="HOGENOM" id="CLU_1315261_0_0_1"/>
<dbReference type="RefSeq" id="XP_001227991.1">
    <property type="nucleotide sequence ID" value="XM_001227990.1"/>
</dbReference>
<sequence length="209" mass="22235">MRSFIALPVLTGLLALATAAELPLTPVATAPAQKPSVFVLTKVPAGPTGTGTPTNPDKCSQVAARITPQLTPTPTYAPSLKAMADKMGGVDRDTCGEMDFKTRFKTSGSDDLNRFQQTRHTTFILPIWAKVSELYNACGDQAGKMPQVAQEPCYRWAFDLTKSSNSSGAKGLPPSGQQGGNIKTAAATWRRAPPRAAFRTLLLLGLWGS</sequence>
<accession>Q2GPP0</accession>
<reference evidence="3" key="1">
    <citation type="journal article" date="2015" name="Genome Announc.">
        <title>Draft genome sequence of the cellulolytic fungus Chaetomium globosum.</title>
        <authorList>
            <person name="Cuomo C.A."/>
            <person name="Untereiner W.A."/>
            <person name="Ma L.-J."/>
            <person name="Grabherr M."/>
            <person name="Birren B.W."/>
        </authorList>
    </citation>
    <scope>NUCLEOTIDE SEQUENCE [LARGE SCALE GENOMIC DNA]</scope>
    <source>
        <strain evidence="3">ATCC 6205 / CBS 148.51 / DSM 1962 / NBRC 6347 / NRRL 1970</strain>
    </source>
</reference>
<proteinExistence type="predicted"/>
<keyword evidence="1" id="KW-0732">Signal</keyword>